<dbReference type="PIRSF" id="PIRSF017393">
    <property type="entry name" value="MTase_SAV2177"/>
    <property type="match status" value="1"/>
</dbReference>
<dbReference type="KEGG" id="schf:IPT68_30640"/>
<dbReference type="InterPro" id="IPR006764">
    <property type="entry name" value="SAM_dep_MeTrfase_SAV2177_type"/>
</dbReference>
<keyword evidence="2" id="KW-1185">Reference proteome</keyword>
<dbReference type="InterPro" id="IPR029063">
    <property type="entry name" value="SAM-dependent_MTases_sf"/>
</dbReference>
<organism evidence="1 2">
    <name type="scientific">Streptomyces chromofuscus</name>
    <dbReference type="NCBI Taxonomy" id="42881"/>
    <lineage>
        <taxon>Bacteria</taxon>
        <taxon>Bacillati</taxon>
        <taxon>Actinomycetota</taxon>
        <taxon>Actinomycetes</taxon>
        <taxon>Kitasatosporales</taxon>
        <taxon>Streptomycetaceae</taxon>
        <taxon>Streptomyces</taxon>
    </lineage>
</organism>
<protein>
    <submittedName>
        <fullName evidence="1">SAM-dependent methyltransferase</fullName>
    </submittedName>
</protein>
<proteinExistence type="predicted"/>
<dbReference type="GO" id="GO:0008168">
    <property type="term" value="F:methyltransferase activity"/>
    <property type="evidence" value="ECO:0007669"/>
    <property type="project" value="UniProtKB-KW"/>
</dbReference>
<dbReference type="SUPFAM" id="SSF53335">
    <property type="entry name" value="S-adenosyl-L-methionine-dependent methyltransferases"/>
    <property type="match status" value="1"/>
</dbReference>
<evidence type="ECO:0000313" key="2">
    <source>
        <dbReference type="Proteomes" id="UP000594008"/>
    </source>
</evidence>
<dbReference type="Proteomes" id="UP000594008">
    <property type="component" value="Chromosome"/>
</dbReference>
<gene>
    <name evidence="1" type="ORF">IPT68_30640</name>
</gene>
<reference evidence="1 2" key="1">
    <citation type="submission" date="2020-10" db="EMBL/GenBank/DDBJ databases">
        <title>Streptomyces chromofuscus complate genome analysis.</title>
        <authorList>
            <person name="Anwar N."/>
        </authorList>
    </citation>
    <scope>NUCLEOTIDE SEQUENCE [LARGE SCALE GENOMIC DNA]</scope>
    <source>
        <strain evidence="1 2">DSM 40273</strain>
    </source>
</reference>
<evidence type="ECO:0000313" key="1">
    <source>
        <dbReference type="EMBL" id="QOV43979.1"/>
    </source>
</evidence>
<dbReference type="AlphaFoldDB" id="A0A7M2T759"/>
<sequence>MTGSEAHSPRIDTSRPHPARVYDWWLGGKDNYPVDEELARRILAVDGTVLRGARANRRFMHRAVRTVAEAGIRQFLDIGTGIPTEPNLHQVAQDVAPEARVVYADNDPIVLRHAQALLHSSPQGATTYVHADVRDLDTLLRRAGETLDFGRPVALSLVALTHYLDDEAYGLVKTYVDALAPGSHLILSQVTPDLTPEAVEKAAEHFRRTGTPFFPRTLAEFSRFFDGLELLGPGVIPVHGWRPEPQDVAAQAEGVVPVYAGVARKA</sequence>
<keyword evidence="1" id="KW-0489">Methyltransferase</keyword>
<dbReference type="GO" id="GO:0032259">
    <property type="term" value="P:methylation"/>
    <property type="evidence" value="ECO:0007669"/>
    <property type="project" value="UniProtKB-KW"/>
</dbReference>
<dbReference type="RefSeq" id="WP_189698204.1">
    <property type="nucleotide sequence ID" value="NZ_BMTA01000007.1"/>
</dbReference>
<dbReference type="Pfam" id="PF04672">
    <property type="entry name" value="Methyltransf_19"/>
    <property type="match status" value="1"/>
</dbReference>
<name>A0A7M2T759_STRCW</name>
<dbReference type="EMBL" id="CP063374">
    <property type="protein sequence ID" value="QOV43979.1"/>
    <property type="molecule type" value="Genomic_DNA"/>
</dbReference>
<dbReference type="Gene3D" id="3.40.50.150">
    <property type="entry name" value="Vaccinia Virus protein VP39"/>
    <property type="match status" value="1"/>
</dbReference>
<accession>A0A7M2T759</accession>
<keyword evidence="1" id="KW-0808">Transferase</keyword>